<name>A0A1Q3ALM3_CEPFO</name>
<dbReference type="EMBL" id="BDDD01000003">
    <property type="protein sequence ID" value="GAV56608.1"/>
    <property type="molecule type" value="Genomic_DNA"/>
</dbReference>
<dbReference type="PIRSF" id="PIRSF031279">
    <property type="entry name" value="UCP031279"/>
    <property type="match status" value="1"/>
</dbReference>
<reference evidence="2" key="1">
    <citation type="submission" date="2016-04" db="EMBL/GenBank/DDBJ databases">
        <title>Cephalotus genome sequencing.</title>
        <authorList>
            <person name="Fukushima K."/>
            <person name="Hasebe M."/>
            <person name="Fang X."/>
        </authorList>
    </citation>
    <scope>NUCLEOTIDE SEQUENCE [LARGE SCALE GENOMIC DNA]</scope>
    <source>
        <strain evidence="2">cv. St1</strain>
    </source>
</reference>
<keyword evidence="2" id="KW-1185">Reference proteome</keyword>
<evidence type="ECO:0000313" key="2">
    <source>
        <dbReference type="Proteomes" id="UP000187406"/>
    </source>
</evidence>
<gene>
    <name evidence="1" type="ORF">CFOL_v3_00150</name>
</gene>
<dbReference type="Proteomes" id="UP000187406">
    <property type="component" value="Unassembled WGS sequence"/>
</dbReference>
<protein>
    <submittedName>
        <fullName evidence="1">Uncharacterized protein</fullName>
    </submittedName>
</protein>
<sequence length="162" mass="17735">MKSKAQNQSKFMRFITLPLKVLSKARDFYVRSLTDCSDRVSYGGNSMGLPTGQASAFPKSLSVSSSRSNGVEDYRELIRAASVRSLGHRNEVDMFLQQQMRQQSSMVGSRGLPKSCSVGMGRIDEDRPSDFGQDGANGGVKAADLLYPRSRSCAVTKRSVVL</sequence>
<dbReference type="InParanoid" id="A0A1Q3ALM3"/>
<dbReference type="InterPro" id="IPR016972">
    <property type="entry name" value="UCP031279"/>
</dbReference>
<accession>A0A1Q3ALM3</accession>
<proteinExistence type="predicted"/>
<dbReference type="STRING" id="3775.A0A1Q3ALM3"/>
<evidence type="ECO:0000313" key="1">
    <source>
        <dbReference type="EMBL" id="GAV56608.1"/>
    </source>
</evidence>
<dbReference type="OrthoDB" id="1679543at2759"/>
<dbReference type="FunCoup" id="A0A1Q3ALM3">
    <property type="interactions" value="159"/>
</dbReference>
<organism evidence="1 2">
    <name type="scientific">Cephalotus follicularis</name>
    <name type="common">Albany pitcher plant</name>
    <dbReference type="NCBI Taxonomy" id="3775"/>
    <lineage>
        <taxon>Eukaryota</taxon>
        <taxon>Viridiplantae</taxon>
        <taxon>Streptophyta</taxon>
        <taxon>Embryophyta</taxon>
        <taxon>Tracheophyta</taxon>
        <taxon>Spermatophyta</taxon>
        <taxon>Magnoliopsida</taxon>
        <taxon>eudicotyledons</taxon>
        <taxon>Gunneridae</taxon>
        <taxon>Pentapetalae</taxon>
        <taxon>rosids</taxon>
        <taxon>fabids</taxon>
        <taxon>Oxalidales</taxon>
        <taxon>Cephalotaceae</taxon>
        <taxon>Cephalotus</taxon>
    </lineage>
</organism>
<comment type="caution">
    <text evidence="1">The sequence shown here is derived from an EMBL/GenBank/DDBJ whole genome shotgun (WGS) entry which is preliminary data.</text>
</comment>
<dbReference type="AlphaFoldDB" id="A0A1Q3ALM3"/>
<dbReference type="PANTHER" id="PTHR33526:SF13">
    <property type="entry name" value="TYROSINE-PROTEIN PHOSPHATASE 3-LIKE"/>
    <property type="match status" value="1"/>
</dbReference>
<dbReference type="PANTHER" id="PTHR33526">
    <property type="entry name" value="OS07G0123800 PROTEIN"/>
    <property type="match status" value="1"/>
</dbReference>